<evidence type="ECO:0000259" key="2">
    <source>
        <dbReference type="Pfam" id="PF22725"/>
    </source>
</evidence>
<dbReference type="Pfam" id="PF22725">
    <property type="entry name" value="GFO_IDH_MocA_C3"/>
    <property type="match status" value="1"/>
</dbReference>
<keyword evidence="4" id="KW-1185">Reference proteome</keyword>
<dbReference type="InterPro" id="IPR036291">
    <property type="entry name" value="NAD(P)-bd_dom_sf"/>
</dbReference>
<dbReference type="RefSeq" id="WP_099259663.1">
    <property type="nucleotide sequence ID" value="NZ_NIZW01000002.1"/>
</dbReference>
<proteinExistence type="predicted"/>
<accession>A0A2G1WCN4</accession>
<sequence length="339" mass="36808">MILKLAIVGCGAIAEQGHLPGAMHSSEVAVTLLVDKQHERTKKLSEQFNVANTSDQLADVLKFADAAVVATPPGSHNSITCQLLEMGIPVLLEKPIALTAAECQEMVDFANKTKVLLAAGMTRRLFRSDLLLRDLIKDELLGDLISFSIENGYDYAWPSASNFILSKEQAGGGVLMGLGSHVLDSLIWMLGDPVAHEYWCDAEGGIESECRVDLEMQCGAKGSVELSRSRNLENRFLFEFEKGRLVAPFYGDNITLSLTSGALVLKGRSVPMSNPEAQVQSMAEIMAEELDDFAHAIRTGEPPMATAADAMRSIRLIEQCYSSPKLFNFPWMAAIGGGK</sequence>
<dbReference type="InterPro" id="IPR000683">
    <property type="entry name" value="Gfo/Idh/MocA-like_OxRdtase_N"/>
</dbReference>
<feature type="domain" description="GFO/IDH/MocA-like oxidoreductase" evidence="2">
    <location>
        <begin position="132"/>
        <end position="245"/>
    </location>
</feature>
<dbReference type="EMBL" id="NIZW01000002">
    <property type="protein sequence ID" value="PHQ36756.1"/>
    <property type="molecule type" value="Genomic_DNA"/>
</dbReference>
<evidence type="ECO:0008006" key="5">
    <source>
        <dbReference type="Google" id="ProtNLM"/>
    </source>
</evidence>
<dbReference type="PANTHER" id="PTHR43377">
    <property type="entry name" value="BILIVERDIN REDUCTASE A"/>
    <property type="match status" value="1"/>
</dbReference>
<comment type="caution">
    <text evidence="3">The sequence shown here is derived from an EMBL/GenBank/DDBJ whole genome shotgun (WGS) entry which is preliminary data.</text>
</comment>
<dbReference type="Pfam" id="PF01408">
    <property type="entry name" value="GFO_IDH_MocA"/>
    <property type="match status" value="1"/>
</dbReference>
<reference evidence="3 4" key="1">
    <citation type="submission" date="2017-06" db="EMBL/GenBank/DDBJ databases">
        <title>Description of Rhodopirellula bahusiensis sp. nov.</title>
        <authorList>
            <person name="Kizina J."/>
            <person name="Harder J."/>
        </authorList>
    </citation>
    <scope>NUCLEOTIDE SEQUENCE [LARGE SCALE GENOMIC DNA]</scope>
    <source>
        <strain evidence="3 4">SWK21</strain>
    </source>
</reference>
<dbReference type="InterPro" id="IPR051450">
    <property type="entry name" value="Gfo/Idh/MocA_Oxidoreductases"/>
</dbReference>
<organism evidence="3 4">
    <name type="scientific">Rhodopirellula bahusiensis</name>
    <dbReference type="NCBI Taxonomy" id="2014065"/>
    <lineage>
        <taxon>Bacteria</taxon>
        <taxon>Pseudomonadati</taxon>
        <taxon>Planctomycetota</taxon>
        <taxon>Planctomycetia</taxon>
        <taxon>Pirellulales</taxon>
        <taxon>Pirellulaceae</taxon>
        <taxon>Rhodopirellula</taxon>
    </lineage>
</organism>
<evidence type="ECO:0000313" key="3">
    <source>
        <dbReference type="EMBL" id="PHQ36756.1"/>
    </source>
</evidence>
<gene>
    <name evidence="3" type="ORF">CEE69_05295</name>
</gene>
<dbReference type="PANTHER" id="PTHR43377:SF1">
    <property type="entry name" value="BILIVERDIN REDUCTASE A"/>
    <property type="match status" value="1"/>
</dbReference>
<dbReference type="GO" id="GO:0000166">
    <property type="term" value="F:nucleotide binding"/>
    <property type="evidence" value="ECO:0007669"/>
    <property type="project" value="InterPro"/>
</dbReference>
<dbReference type="Gene3D" id="3.30.360.10">
    <property type="entry name" value="Dihydrodipicolinate Reductase, domain 2"/>
    <property type="match status" value="1"/>
</dbReference>
<dbReference type="OrthoDB" id="9815825at2"/>
<dbReference type="Proteomes" id="UP000225740">
    <property type="component" value="Unassembled WGS sequence"/>
</dbReference>
<feature type="domain" description="Gfo/Idh/MocA-like oxidoreductase N-terminal" evidence="1">
    <location>
        <begin position="4"/>
        <end position="120"/>
    </location>
</feature>
<dbReference type="AlphaFoldDB" id="A0A2G1WCN4"/>
<dbReference type="Gene3D" id="3.40.50.720">
    <property type="entry name" value="NAD(P)-binding Rossmann-like Domain"/>
    <property type="match status" value="1"/>
</dbReference>
<dbReference type="SUPFAM" id="SSF51735">
    <property type="entry name" value="NAD(P)-binding Rossmann-fold domains"/>
    <property type="match status" value="1"/>
</dbReference>
<dbReference type="SUPFAM" id="SSF55347">
    <property type="entry name" value="Glyceraldehyde-3-phosphate dehydrogenase-like, C-terminal domain"/>
    <property type="match status" value="1"/>
</dbReference>
<evidence type="ECO:0000313" key="4">
    <source>
        <dbReference type="Proteomes" id="UP000225740"/>
    </source>
</evidence>
<dbReference type="InterPro" id="IPR055170">
    <property type="entry name" value="GFO_IDH_MocA-like_dom"/>
</dbReference>
<protein>
    <recommendedName>
        <fullName evidence="5">Oxidoreductase</fullName>
    </recommendedName>
</protein>
<evidence type="ECO:0000259" key="1">
    <source>
        <dbReference type="Pfam" id="PF01408"/>
    </source>
</evidence>
<dbReference type="GeneID" id="90607646"/>
<name>A0A2G1WCN4_9BACT</name>